<proteinExistence type="predicted"/>
<organism evidence="2 3">
    <name type="scientific">Hibiscus syriacus</name>
    <name type="common">Rose of Sharon</name>
    <dbReference type="NCBI Taxonomy" id="106335"/>
    <lineage>
        <taxon>Eukaryota</taxon>
        <taxon>Viridiplantae</taxon>
        <taxon>Streptophyta</taxon>
        <taxon>Embryophyta</taxon>
        <taxon>Tracheophyta</taxon>
        <taxon>Spermatophyta</taxon>
        <taxon>Magnoliopsida</taxon>
        <taxon>eudicotyledons</taxon>
        <taxon>Gunneridae</taxon>
        <taxon>Pentapetalae</taxon>
        <taxon>rosids</taxon>
        <taxon>malvids</taxon>
        <taxon>Malvales</taxon>
        <taxon>Malvaceae</taxon>
        <taxon>Malvoideae</taxon>
        <taxon>Hibiscus</taxon>
    </lineage>
</organism>
<keyword evidence="3" id="KW-1185">Reference proteome</keyword>
<accession>A0A6A2WMH3</accession>
<evidence type="ECO:0000313" key="2">
    <source>
        <dbReference type="EMBL" id="KAE8654830.1"/>
    </source>
</evidence>
<dbReference type="Proteomes" id="UP000436088">
    <property type="component" value="Unassembled WGS sequence"/>
</dbReference>
<dbReference type="AlphaFoldDB" id="A0A6A2WMH3"/>
<dbReference type="PANTHER" id="PTHR36386">
    <property type="entry name" value="OS06G0683900 PROTEIN"/>
    <property type="match status" value="1"/>
</dbReference>
<dbReference type="PANTHER" id="PTHR36386:SF1">
    <property type="entry name" value="OS06G0683900 PROTEIN"/>
    <property type="match status" value="1"/>
</dbReference>
<dbReference type="EMBL" id="VEPZ02001784">
    <property type="protein sequence ID" value="KAE8654830.1"/>
    <property type="molecule type" value="Genomic_DNA"/>
</dbReference>
<gene>
    <name evidence="2" type="ORF">F3Y22_tig00117040pilonHSYRG00074</name>
</gene>
<comment type="caution">
    <text evidence="2">The sequence shown here is derived from an EMBL/GenBank/DDBJ whole genome shotgun (WGS) entry which is preliminary data.</text>
</comment>
<sequence length="210" mass="24313">MEIEEIEKEVSPLSSKLEAIRLEKAEYCARSIAMRGRDVPAKFMEPKQSIKNLETAFMKHEFITPIQSIQSRRKSCFFKLQDIDEGRVTRERGKSLSLSPKSRKTVYKALQRWRKTSIGKETIETWRAVGSRYNQIPNQSNNEKSENRMKKKWEIPSEVIILKEESPQSIGPAKRVAELMGRKPYFSMEEETENSVRQALSLAEGDGEKK</sequence>
<evidence type="ECO:0000256" key="1">
    <source>
        <dbReference type="SAM" id="MobiDB-lite"/>
    </source>
</evidence>
<protein>
    <submittedName>
        <fullName evidence="2">Uncharacterized protein</fullName>
    </submittedName>
</protein>
<name>A0A6A2WMH3_HIBSY</name>
<reference evidence="2" key="1">
    <citation type="submission" date="2019-09" db="EMBL/GenBank/DDBJ databases">
        <title>Draft genome information of white flower Hibiscus syriacus.</title>
        <authorList>
            <person name="Kim Y.-M."/>
        </authorList>
    </citation>
    <scope>NUCLEOTIDE SEQUENCE [LARGE SCALE GENOMIC DNA]</scope>
    <source>
        <strain evidence="2">YM2019G1</strain>
    </source>
</reference>
<feature type="region of interest" description="Disordered" evidence="1">
    <location>
        <begin position="189"/>
        <end position="210"/>
    </location>
</feature>
<evidence type="ECO:0000313" key="3">
    <source>
        <dbReference type="Proteomes" id="UP000436088"/>
    </source>
</evidence>